<evidence type="ECO:0000313" key="6">
    <source>
        <dbReference type="EMBL" id="MBR0576327.1"/>
    </source>
</evidence>
<dbReference type="PANTHER" id="PTHR46429">
    <property type="entry name" value="23S RRNA (GUANOSINE-2'-O-)-METHYLTRANSFERASE RLMB"/>
    <property type="match status" value="1"/>
</dbReference>
<evidence type="ECO:0000256" key="4">
    <source>
        <dbReference type="SAM" id="MobiDB-lite"/>
    </source>
</evidence>
<reference evidence="6" key="1">
    <citation type="submission" date="2021-04" db="EMBL/GenBank/DDBJ databases">
        <title>Proteiniclasticum sedimins sp. nov., an obligate anaerobic bacterium isolated from anaerobic sludge.</title>
        <authorList>
            <person name="Liu J."/>
        </authorList>
    </citation>
    <scope>NUCLEOTIDE SEQUENCE</scope>
    <source>
        <strain evidence="6">BAD-10</strain>
    </source>
</reference>
<proteinExistence type="inferred from homology"/>
<name>A0A941HRK2_9CLOT</name>
<sequence length="290" mass="32316">MTKRENKRRIETEMIKQEDRRKRLEKGPRVPREVREPQEERELNENIIEGRNPILEAFDSKLTIEKLLVSKGETQGSIVKIISMARERNIPVMEVDRRRLDDVSNTKHHQGVIAYVTPYHYRELPDILKIAEERGEKPFILVLDEIEDPHNLGSIVRTAELTGVHGVIIPKRRSVGVNSTVYKTSAGAVNHMAIAKVTNIARTLDELKDAGLFVYGADMKGDSESHKTNFSGGVALVIGNEGKGISRLVAQKCDSIVSIPMVGKVNSLNASVAAGILMYEVMTTRLSAGK</sequence>
<dbReference type="Pfam" id="PF08032">
    <property type="entry name" value="SpoU_sub_bind"/>
    <property type="match status" value="1"/>
</dbReference>
<dbReference type="AlphaFoldDB" id="A0A941HRK2"/>
<dbReference type="GO" id="GO:0032259">
    <property type="term" value="P:methylation"/>
    <property type="evidence" value="ECO:0007669"/>
    <property type="project" value="UniProtKB-KW"/>
</dbReference>
<feature type="domain" description="RNA 2-O ribose methyltransferase substrate binding" evidence="5">
    <location>
        <begin position="47"/>
        <end position="122"/>
    </location>
</feature>
<dbReference type="Pfam" id="PF00588">
    <property type="entry name" value="SpoU_methylase"/>
    <property type="match status" value="1"/>
</dbReference>
<dbReference type="SUPFAM" id="SSF55315">
    <property type="entry name" value="L30e-like"/>
    <property type="match status" value="1"/>
</dbReference>
<keyword evidence="3" id="KW-0808">Transferase</keyword>
<keyword evidence="2" id="KW-0489">Methyltransferase</keyword>
<evidence type="ECO:0000256" key="3">
    <source>
        <dbReference type="ARBA" id="ARBA00022679"/>
    </source>
</evidence>
<dbReference type="CDD" id="cd18103">
    <property type="entry name" value="SpoU-like_RlmB"/>
    <property type="match status" value="1"/>
</dbReference>
<dbReference type="Gene3D" id="3.40.1280.10">
    <property type="match status" value="1"/>
</dbReference>
<gene>
    <name evidence="6" type="primary">rlmB</name>
    <name evidence="6" type="ORF">KCG48_08215</name>
</gene>
<dbReference type="InterPro" id="IPR001537">
    <property type="entry name" value="SpoU_MeTrfase"/>
</dbReference>
<dbReference type="InterPro" id="IPR029028">
    <property type="entry name" value="Alpha/beta_knot_MTases"/>
</dbReference>
<dbReference type="GO" id="GO:0006396">
    <property type="term" value="P:RNA processing"/>
    <property type="evidence" value="ECO:0007669"/>
    <property type="project" value="InterPro"/>
</dbReference>
<dbReference type="GO" id="GO:0003723">
    <property type="term" value="F:RNA binding"/>
    <property type="evidence" value="ECO:0007669"/>
    <property type="project" value="InterPro"/>
</dbReference>
<protein>
    <submittedName>
        <fullName evidence="6">23S rRNA (Guanosine(2251)-2'-O)-methyltransferase RlmB</fullName>
    </submittedName>
</protein>
<dbReference type="InterPro" id="IPR004441">
    <property type="entry name" value="rRNA_MeTrfase_TrmH"/>
</dbReference>
<dbReference type="EMBL" id="JAGSCS010000009">
    <property type="protein sequence ID" value="MBR0576327.1"/>
    <property type="molecule type" value="Genomic_DNA"/>
</dbReference>
<comment type="caution">
    <text evidence="6">The sequence shown here is derived from an EMBL/GenBank/DDBJ whole genome shotgun (WGS) entry which is preliminary data.</text>
</comment>
<comment type="similarity">
    <text evidence="1">Belongs to the class IV-like SAM-binding methyltransferase superfamily. RNA methyltransferase TrmH family.</text>
</comment>
<dbReference type="InterPro" id="IPR029026">
    <property type="entry name" value="tRNA_m1G_MTases_N"/>
</dbReference>
<evidence type="ECO:0000256" key="1">
    <source>
        <dbReference type="ARBA" id="ARBA00007228"/>
    </source>
</evidence>
<dbReference type="FunFam" id="3.40.1280.10:FF:000008">
    <property type="entry name" value="Group 3 RNA methyltransferase TrmH"/>
    <property type="match status" value="1"/>
</dbReference>
<feature type="compositionally biased region" description="Basic and acidic residues" evidence="4">
    <location>
        <begin position="8"/>
        <end position="39"/>
    </location>
</feature>
<dbReference type="Proteomes" id="UP000675379">
    <property type="component" value="Unassembled WGS sequence"/>
</dbReference>
<dbReference type="InterPro" id="IPR029064">
    <property type="entry name" value="Ribosomal_eL30-like_sf"/>
</dbReference>
<dbReference type="NCBIfam" id="TIGR00186">
    <property type="entry name" value="rRNA_methyl_3"/>
    <property type="match status" value="1"/>
</dbReference>
<feature type="region of interest" description="Disordered" evidence="4">
    <location>
        <begin position="1"/>
        <end position="39"/>
    </location>
</feature>
<keyword evidence="7" id="KW-1185">Reference proteome</keyword>
<organism evidence="6 7">
    <name type="scientific">Proteiniclasticum sediminis</name>
    <dbReference type="NCBI Taxonomy" id="2804028"/>
    <lineage>
        <taxon>Bacteria</taxon>
        <taxon>Bacillati</taxon>
        <taxon>Bacillota</taxon>
        <taxon>Clostridia</taxon>
        <taxon>Eubacteriales</taxon>
        <taxon>Clostridiaceae</taxon>
        <taxon>Proteiniclasticum</taxon>
    </lineage>
</organism>
<dbReference type="InterPro" id="IPR013123">
    <property type="entry name" value="SpoU_subst-bd"/>
</dbReference>
<dbReference type="PANTHER" id="PTHR46429:SF1">
    <property type="entry name" value="23S RRNA (GUANOSINE-2'-O-)-METHYLTRANSFERASE RLMB"/>
    <property type="match status" value="1"/>
</dbReference>
<dbReference type="SUPFAM" id="SSF75217">
    <property type="entry name" value="alpha/beta knot"/>
    <property type="match status" value="1"/>
</dbReference>
<evidence type="ECO:0000259" key="5">
    <source>
        <dbReference type="SMART" id="SM00967"/>
    </source>
</evidence>
<dbReference type="SMART" id="SM00967">
    <property type="entry name" value="SpoU_sub_bind"/>
    <property type="match status" value="1"/>
</dbReference>
<dbReference type="GO" id="GO:0005829">
    <property type="term" value="C:cytosol"/>
    <property type="evidence" value="ECO:0007669"/>
    <property type="project" value="TreeGrafter"/>
</dbReference>
<evidence type="ECO:0000313" key="7">
    <source>
        <dbReference type="Proteomes" id="UP000675379"/>
    </source>
</evidence>
<dbReference type="Gene3D" id="3.30.1330.30">
    <property type="match status" value="1"/>
</dbReference>
<dbReference type="GO" id="GO:0008173">
    <property type="term" value="F:RNA methyltransferase activity"/>
    <property type="evidence" value="ECO:0007669"/>
    <property type="project" value="InterPro"/>
</dbReference>
<evidence type="ECO:0000256" key="2">
    <source>
        <dbReference type="ARBA" id="ARBA00022603"/>
    </source>
</evidence>
<accession>A0A941HRK2</accession>
<dbReference type="RefSeq" id="WP_211801217.1">
    <property type="nucleotide sequence ID" value="NZ_JAGSCS010000009.1"/>
</dbReference>